<gene>
    <name evidence="3" type="ORF">CSIM01_08667</name>
</gene>
<dbReference type="EMBL" id="JFBX01000664">
    <property type="protein sequence ID" value="KXH31717.1"/>
    <property type="molecule type" value="Genomic_DNA"/>
</dbReference>
<keyword evidence="2" id="KW-0472">Membrane</keyword>
<evidence type="ECO:0000313" key="4">
    <source>
        <dbReference type="Proteomes" id="UP000070328"/>
    </source>
</evidence>
<proteinExistence type="predicted"/>
<feature type="region of interest" description="Disordered" evidence="1">
    <location>
        <begin position="1"/>
        <end position="85"/>
    </location>
</feature>
<evidence type="ECO:0000256" key="1">
    <source>
        <dbReference type="SAM" id="MobiDB-lite"/>
    </source>
</evidence>
<name>A0A135S7N9_9PEZI</name>
<evidence type="ECO:0000256" key="2">
    <source>
        <dbReference type="SAM" id="Phobius"/>
    </source>
</evidence>
<dbReference type="AlphaFoldDB" id="A0A135S7N9"/>
<accession>A0A135S7N9</accession>
<feature type="transmembrane region" description="Helical" evidence="2">
    <location>
        <begin position="649"/>
        <end position="672"/>
    </location>
</feature>
<dbReference type="OrthoDB" id="3692311at2759"/>
<feature type="transmembrane region" description="Helical" evidence="2">
    <location>
        <begin position="98"/>
        <end position="122"/>
    </location>
</feature>
<keyword evidence="2" id="KW-0812">Transmembrane</keyword>
<dbReference type="Proteomes" id="UP000070328">
    <property type="component" value="Unassembled WGS sequence"/>
</dbReference>
<sequence length="769" mass="84215">MPRPGLSPTRQVGREASSSSPRSLAPDNTDPNRQAPGDDTYEMLPLVENDAYENSLPPPSPPVIENGSETAHDVERGSRNSLEKTDDATAAFRTREHFAIATVLTDFIAFLVPLALLVFVVVVGTLDGKEVEKTSLESWQNAIAVLSTLFPISFALVVGRFVAELARWKLESGTSIGLLEQLMGSRTVGSTVQTIWQLRAVNVMGAGLLIIWTFSPLGAQAILRMLRPDLTVQSEAAVVTHFDIEGPSQFAELDITSPSGLATAGEFIGYLSTLYTTLVSTPGSFKSDTMDLWGNVKIPFLEDENNKDWVNVSSETEHRQWSSLAGIPLRHDLIGNKTFSIESGYIRLRCSEFASCHGTSCMTNMTSDYLSTTTSSRNNLLEHPNGTWHGYDNKDSRSNATSDGSAAWGFALNRFVDPLWFNASVTELRSQFDIGAEDDVQRYLNSPIVFKNEQGVEAGPTNLLLKMSFSSNRIILPDFLQTVCNVTQEYVESRISCLRPVTQSSQHSCRVAAQRPSRERHAPEQISHLSFPGTFNYLSQEMPLATMREKNGRADLSMQYLVDPTFKQMSEGGSVLFIPPVSLGDIDQSQLGLRFSQLLNTYLLLSQVGRQISGSSAGREADREAAFERNVTVAANATALVEVYRVPKVWTALGILSCVVMLVAGALGVVLVHVTQSPEILGYVSTIVRNSKLVEVPPNTGWLDGPELTRMIKDKRVRYGVTSQIANGEGLGVSEEECAVASREEGPVVGIGYEEKTERVKSVMARTRA</sequence>
<feature type="transmembrane region" description="Helical" evidence="2">
    <location>
        <begin position="142"/>
        <end position="163"/>
    </location>
</feature>
<reference evidence="3 4" key="1">
    <citation type="submission" date="2014-02" db="EMBL/GenBank/DDBJ databases">
        <title>The genome sequence of Colletotrichum simmondsii CBS122122.</title>
        <authorList>
            <person name="Baroncelli R."/>
            <person name="Thon M.R."/>
        </authorList>
    </citation>
    <scope>NUCLEOTIDE SEQUENCE [LARGE SCALE GENOMIC DNA]</scope>
    <source>
        <strain evidence="3 4">CBS122122</strain>
    </source>
</reference>
<keyword evidence="2" id="KW-1133">Transmembrane helix</keyword>
<feature type="compositionally biased region" description="Basic and acidic residues" evidence="1">
    <location>
        <begin position="70"/>
        <end position="85"/>
    </location>
</feature>
<comment type="caution">
    <text evidence="3">The sequence shown here is derived from an EMBL/GenBank/DDBJ whole genome shotgun (WGS) entry which is preliminary data.</text>
</comment>
<protein>
    <submittedName>
        <fullName evidence="3">Uncharacterized protein</fullName>
    </submittedName>
</protein>
<keyword evidence="4" id="KW-1185">Reference proteome</keyword>
<evidence type="ECO:0000313" key="3">
    <source>
        <dbReference type="EMBL" id="KXH31717.1"/>
    </source>
</evidence>
<organism evidence="3 4">
    <name type="scientific">Colletotrichum simmondsii</name>
    <dbReference type="NCBI Taxonomy" id="703756"/>
    <lineage>
        <taxon>Eukaryota</taxon>
        <taxon>Fungi</taxon>
        <taxon>Dikarya</taxon>
        <taxon>Ascomycota</taxon>
        <taxon>Pezizomycotina</taxon>
        <taxon>Sordariomycetes</taxon>
        <taxon>Hypocreomycetidae</taxon>
        <taxon>Glomerellales</taxon>
        <taxon>Glomerellaceae</taxon>
        <taxon>Colletotrichum</taxon>
        <taxon>Colletotrichum acutatum species complex</taxon>
    </lineage>
</organism>
<feature type="transmembrane region" description="Helical" evidence="2">
    <location>
        <begin position="203"/>
        <end position="223"/>
    </location>
</feature>